<keyword evidence="3" id="KW-1185">Reference proteome</keyword>
<dbReference type="SUPFAM" id="SSF52833">
    <property type="entry name" value="Thioredoxin-like"/>
    <property type="match status" value="1"/>
</dbReference>
<name>A0A7W9SSF0_ARMRO</name>
<proteinExistence type="predicted"/>
<dbReference type="InterPro" id="IPR050553">
    <property type="entry name" value="Thioredoxin_ResA/DsbE_sf"/>
</dbReference>
<reference evidence="2 3" key="1">
    <citation type="submission" date="2020-08" db="EMBL/GenBank/DDBJ databases">
        <title>Genomic Encyclopedia of Type Strains, Phase IV (KMG-IV): sequencing the most valuable type-strain genomes for metagenomic binning, comparative biology and taxonomic classification.</title>
        <authorList>
            <person name="Goeker M."/>
        </authorList>
    </citation>
    <scope>NUCLEOTIDE SEQUENCE [LARGE SCALE GENOMIC DNA]</scope>
    <source>
        <strain evidence="2 3">DSM 23562</strain>
    </source>
</reference>
<dbReference type="Gene3D" id="3.40.30.10">
    <property type="entry name" value="Glutaredoxin"/>
    <property type="match status" value="1"/>
</dbReference>
<evidence type="ECO:0000313" key="3">
    <source>
        <dbReference type="Proteomes" id="UP000520814"/>
    </source>
</evidence>
<evidence type="ECO:0000259" key="1">
    <source>
        <dbReference type="Pfam" id="PF08534"/>
    </source>
</evidence>
<evidence type="ECO:0000313" key="2">
    <source>
        <dbReference type="EMBL" id="MBB6052001.1"/>
    </source>
</evidence>
<dbReference type="AlphaFoldDB" id="A0A7W9SSF0"/>
<dbReference type="PANTHER" id="PTHR42852">
    <property type="entry name" value="THIOL:DISULFIDE INTERCHANGE PROTEIN DSBE"/>
    <property type="match status" value="1"/>
</dbReference>
<dbReference type="InterPro" id="IPR013740">
    <property type="entry name" value="Redoxin"/>
</dbReference>
<comment type="caution">
    <text evidence="2">The sequence shown here is derived from an EMBL/GenBank/DDBJ whole genome shotgun (WGS) entry which is preliminary data.</text>
</comment>
<dbReference type="Pfam" id="PF08534">
    <property type="entry name" value="Redoxin"/>
    <property type="match status" value="1"/>
</dbReference>
<organism evidence="2 3">
    <name type="scientific">Armatimonas rosea</name>
    <dbReference type="NCBI Taxonomy" id="685828"/>
    <lineage>
        <taxon>Bacteria</taxon>
        <taxon>Bacillati</taxon>
        <taxon>Armatimonadota</taxon>
        <taxon>Armatimonadia</taxon>
        <taxon>Armatimonadales</taxon>
        <taxon>Armatimonadaceae</taxon>
        <taxon>Armatimonas</taxon>
    </lineage>
</organism>
<feature type="domain" description="Redoxin" evidence="1">
    <location>
        <begin position="6"/>
        <end position="85"/>
    </location>
</feature>
<dbReference type="Proteomes" id="UP000520814">
    <property type="component" value="Unassembled WGS sequence"/>
</dbReference>
<sequence length="96" mass="10970">MLPHEKEMVKRLADKPFALIGINSDGDRSVVNKILEREKITWRNVIDGNTQGPIATAWNVHGWPTIYVLDKEGKIRHRDLRDDELEKAVVKLLAEG</sequence>
<dbReference type="EMBL" id="JACHGW010000003">
    <property type="protein sequence ID" value="MBB6052001.1"/>
    <property type="molecule type" value="Genomic_DNA"/>
</dbReference>
<dbReference type="PANTHER" id="PTHR42852:SF13">
    <property type="entry name" value="PROTEIN DIPZ"/>
    <property type="match status" value="1"/>
</dbReference>
<accession>A0A7W9SSF0</accession>
<gene>
    <name evidence="2" type="ORF">HNQ39_003811</name>
</gene>
<dbReference type="CDD" id="cd02966">
    <property type="entry name" value="TlpA_like_family"/>
    <property type="match status" value="1"/>
</dbReference>
<dbReference type="InterPro" id="IPR036249">
    <property type="entry name" value="Thioredoxin-like_sf"/>
</dbReference>
<protein>
    <submittedName>
        <fullName evidence="2">Putative GTPase</fullName>
    </submittedName>
</protein>